<dbReference type="InParanoid" id="A0A1Q3CXH7"/>
<evidence type="ECO:0000259" key="10">
    <source>
        <dbReference type="Pfam" id="PF08263"/>
    </source>
</evidence>
<keyword evidence="12" id="KW-1185">Reference proteome</keyword>
<dbReference type="PANTHER" id="PTHR48003:SF3">
    <property type="entry name" value="LEUCINE-RICH REPEAT PROTEIN KINASE FAMILY PROTEIN"/>
    <property type="match status" value="1"/>
</dbReference>
<gene>
    <name evidence="11" type="ORF">CFOL_v3_28334</name>
</gene>
<organism evidence="11 12">
    <name type="scientific">Cephalotus follicularis</name>
    <name type="common">Albany pitcher plant</name>
    <dbReference type="NCBI Taxonomy" id="3775"/>
    <lineage>
        <taxon>Eukaryota</taxon>
        <taxon>Viridiplantae</taxon>
        <taxon>Streptophyta</taxon>
        <taxon>Embryophyta</taxon>
        <taxon>Tracheophyta</taxon>
        <taxon>Spermatophyta</taxon>
        <taxon>Magnoliopsida</taxon>
        <taxon>eudicotyledons</taxon>
        <taxon>Gunneridae</taxon>
        <taxon>Pentapetalae</taxon>
        <taxon>rosids</taxon>
        <taxon>fabids</taxon>
        <taxon>Oxalidales</taxon>
        <taxon>Cephalotaceae</taxon>
        <taxon>Cephalotus</taxon>
    </lineage>
</organism>
<evidence type="ECO:0000256" key="2">
    <source>
        <dbReference type="ARBA" id="ARBA00004370"/>
    </source>
</evidence>
<keyword evidence="3" id="KW-0134">Cell wall</keyword>
<dbReference type="InterPro" id="IPR013210">
    <property type="entry name" value="LRR_N_plant-typ"/>
</dbReference>
<evidence type="ECO:0000256" key="7">
    <source>
        <dbReference type="ARBA" id="ARBA00023136"/>
    </source>
</evidence>
<evidence type="ECO:0000256" key="1">
    <source>
        <dbReference type="ARBA" id="ARBA00004191"/>
    </source>
</evidence>
<accession>A0A1Q3CXH7</accession>
<keyword evidence="3" id="KW-0964">Secreted</keyword>
<dbReference type="SUPFAM" id="SSF52058">
    <property type="entry name" value="L domain-like"/>
    <property type="match status" value="1"/>
</dbReference>
<protein>
    <submittedName>
        <fullName evidence="11">LRR_1 domain-containing protein/LRRNT_2 domain-containing protein/LRR_7 domain-containing protein/LRR_8 domain-containing protein</fullName>
    </submittedName>
</protein>
<dbReference type="Pfam" id="PF08263">
    <property type="entry name" value="LRRNT_2"/>
    <property type="match status" value="1"/>
</dbReference>
<comment type="caution">
    <text evidence="11">The sequence shown here is derived from an EMBL/GenBank/DDBJ whole genome shotgun (WGS) entry which is preliminary data.</text>
</comment>
<dbReference type="Pfam" id="PF00560">
    <property type="entry name" value="LRR_1"/>
    <property type="match status" value="2"/>
</dbReference>
<keyword evidence="5 9" id="KW-0732">Signal</keyword>
<comment type="subcellular location">
    <subcellularLocation>
        <location evidence="2">Membrane</location>
    </subcellularLocation>
    <subcellularLocation>
        <location evidence="1">Secreted</location>
        <location evidence="1">Cell wall</location>
    </subcellularLocation>
</comment>
<dbReference type="PANTHER" id="PTHR48003">
    <property type="entry name" value="OS07G0626500 PROTEIN"/>
    <property type="match status" value="1"/>
</dbReference>
<dbReference type="FunFam" id="3.80.10.10:FF:000400">
    <property type="entry name" value="Nuclear pore complex protein NUP107"/>
    <property type="match status" value="1"/>
</dbReference>
<dbReference type="STRING" id="3775.A0A1Q3CXH7"/>
<name>A0A1Q3CXH7_CEPFO</name>
<reference evidence="12" key="1">
    <citation type="submission" date="2016-04" db="EMBL/GenBank/DDBJ databases">
        <title>Cephalotus genome sequencing.</title>
        <authorList>
            <person name="Fukushima K."/>
            <person name="Hasebe M."/>
            <person name="Fang X."/>
        </authorList>
    </citation>
    <scope>NUCLEOTIDE SEQUENCE [LARGE SCALE GENOMIC DNA]</scope>
    <source>
        <strain evidence="12">cv. St1</strain>
    </source>
</reference>
<keyword evidence="4" id="KW-0433">Leucine-rich repeat</keyword>
<evidence type="ECO:0000256" key="3">
    <source>
        <dbReference type="ARBA" id="ARBA00022512"/>
    </source>
</evidence>
<dbReference type="Gene3D" id="3.80.10.10">
    <property type="entry name" value="Ribonuclease Inhibitor"/>
    <property type="match status" value="3"/>
</dbReference>
<feature type="domain" description="Leucine-rich repeat-containing N-terminal plant-type" evidence="10">
    <location>
        <begin position="19"/>
        <end position="63"/>
    </location>
</feature>
<feature type="signal peptide" evidence="9">
    <location>
        <begin position="1"/>
        <end position="17"/>
    </location>
</feature>
<dbReference type="EMBL" id="BDDD01003395">
    <property type="protein sequence ID" value="GAV84892.1"/>
    <property type="molecule type" value="Genomic_DNA"/>
</dbReference>
<dbReference type="Pfam" id="PF13855">
    <property type="entry name" value="LRR_8"/>
    <property type="match status" value="1"/>
</dbReference>
<evidence type="ECO:0000313" key="12">
    <source>
        <dbReference type="Proteomes" id="UP000187406"/>
    </source>
</evidence>
<keyword evidence="7" id="KW-0472">Membrane</keyword>
<evidence type="ECO:0000256" key="6">
    <source>
        <dbReference type="ARBA" id="ARBA00022737"/>
    </source>
</evidence>
<evidence type="ECO:0000256" key="4">
    <source>
        <dbReference type="ARBA" id="ARBA00022614"/>
    </source>
</evidence>
<proteinExistence type="inferred from homology"/>
<keyword evidence="6" id="KW-0677">Repeat</keyword>
<dbReference type="OrthoDB" id="4062651at2759"/>
<dbReference type="AlphaFoldDB" id="A0A1Q3CXH7"/>
<feature type="chain" id="PRO_5012637015" evidence="9">
    <location>
        <begin position="18"/>
        <end position="302"/>
    </location>
</feature>
<dbReference type="Proteomes" id="UP000187406">
    <property type="component" value="Unassembled WGS sequence"/>
</dbReference>
<evidence type="ECO:0000256" key="5">
    <source>
        <dbReference type="ARBA" id="ARBA00022729"/>
    </source>
</evidence>
<dbReference type="InterPro" id="IPR001611">
    <property type="entry name" value="Leu-rich_rpt"/>
</dbReference>
<comment type="similarity">
    <text evidence="8">Belongs to the polygalacturonase-inhibiting protein family.</text>
</comment>
<evidence type="ECO:0000313" key="11">
    <source>
        <dbReference type="EMBL" id="GAV84892.1"/>
    </source>
</evidence>
<sequence>MKTLCLIILLLVKNALGQSDFVALLDLKKGIEKDPTGKVLVSWDSKSLASDGCPQNWYGIICSDGHVISITLNDLGLFGNFSLPAIIGLQRLQNLSISNNQFMGTISHIGSIQSLEYMDISHNVFDGLIPSDIANLKNLVLLNLSSNYFEGLVPSGFANFTKLRYLDLQANGFSGDVMSLLSQLGGMVYVDLSTNRFSGSLDLGLGNSSFISSIQYLNISHNSLVGELFAHDGVPYFDTLEVFDASNNQLVGTIPPFQFAVSLRVLRLGNNKLSGSLPESLLQESSMMLSELDLSLNQLEGI</sequence>
<evidence type="ECO:0000256" key="8">
    <source>
        <dbReference type="ARBA" id="ARBA00038043"/>
    </source>
</evidence>
<dbReference type="InterPro" id="IPR053059">
    <property type="entry name" value="Inactive_SerThr-Kinase_ABA"/>
</dbReference>
<dbReference type="GO" id="GO:0016020">
    <property type="term" value="C:membrane"/>
    <property type="evidence" value="ECO:0007669"/>
    <property type="project" value="UniProtKB-SubCell"/>
</dbReference>
<dbReference type="InterPro" id="IPR032675">
    <property type="entry name" value="LRR_dom_sf"/>
</dbReference>
<evidence type="ECO:0000256" key="9">
    <source>
        <dbReference type="SAM" id="SignalP"/>
    </source>
</evidence>